<dbReference type="Proteomes" id="UP000321362">
    <property type="component" value="Chromosome"/>
</dbReference>
<dbReference type="InterPro" id="IPR033431">
    <property type="entry name" value="DUF5126"/>
</dbReference>
<feature type="domain" description="DUF5000" evidence="3">
    <location>
        <begin position="269"/>
        <end position="407"/>
    </location>
</feature>
<accession>A0A5B8VTY8</accession>
<dbReference type="InterPro" id="IPR008979">
    <property type="entry name" value="Galactose-bd-like_sf"/>
</dbReference>
<gene>
    <name evidence="5" type="ORF">FSB76_03810</name>
</gene>
<dbReference type="AlphaFoldDB" id="A0A5B8VTY8"/>
<dbReference type="KEGG" id="mgk:FSB76_03810"/>
<protein>
    <submittedName>
        <fullName evidence="5">DUF4959 domain-containing protein</fullName>
    </submittedName>
</protein>
<evidence type="ECO:0000259" key="3">
    <source>
        <dbReference type="Pfam" id="PF16391"/>
    </source>
</evidence>
<evidence type="ECO:0000256" key="1">
    <source>
        <dbReference type="SAM" id="SignalP"/>
    </source>
</evidence>
<dbReference type="SUPFAM" id="SSF49785">
    <property type="entry name" value="Galactose-binding domain-like"/>
    <property type="match status" value="1"/>
</dbReference>
<evidence type="ECO:0000313" key="5">
    <source>
        <dbReference type="EMBL" id="QEC75114.1"/>
    </source>
</evidence>
<name>A0A5B8VTY8_9SPHI</name>
<keyword evidence="1" id="KW-0732">Signal</keyword>
<dbReference type="Gene3D" id="2.60.120.260">
    <property type="entry name" value="Galactose-binding domain-like"/>
    <property type="match status" value="1"/>
</dbReference>
<proteinExistence type="predicted"/>
<dbReference type="Pfam" id="PF16391">
    <property type="entry name" value="DUF5000"/>
    <property type="match status" value="1"/>
</dbReference>
<dbReference type="Pfam" id="PF17166">
    <property type="entry name" value="DUF5126"/>
    <property type="match status" value="1"/>
</dbReference>
<organism evidence="5 6">
    <name type="scientific">Mucilaginibacter ginsenosidivorax</name>
    <dbReference type="NCBI Taxonomy" id="862126"/>
    <lineage>
        <taxon>Bacteria</taxon>
        <taxon>Pseudomonadati</taxon>
        <taxon>Bacteroidota</taxon>
        <taxon>Sphingobacteriia</taxon>
        <taxon>Sphingobacteriales</taxon>
        <taxon>Sphingobacteriaceae</taxon>
        <taxon>Mucilaginibacter</taxon>
    </lineage>
</organism>
<feature type="signal peptide" evidence="1">
    <location>
        <begin position="1"/>
        <end position="37"/>
    </location>
</feature>
<dbReference type="Pfam" id="PF16323">
    <property type="entry name" value="DUF4959"/>
    <property type="match status" value="1"/>
</dbReference>
<feature type="domain" description="DUF4959" evidence="2">
    <location>
        <begin position="40"/>
        <end position="143"/>
    </location>
</feature>
<keyword evidence="6" id="KW-1185">Reference proteome</keyword>
<feature type="domain" description="DUF5126" evidence="4">
    <location>
        <begin position="144"/>
        <end position="245"/>
    </location>
</feature>
<dbReference type="EMBL" id="CP042437">
    <property type="protein sequence ID" value="QEC75114.1"/>
    <property type="molecule type" value="Genomic_DNA"/>
</dbReference>
<sequence length="411" mass="45419">MVVKMQMMSVKKIISIKKYKIMKKILLMCLMSLAVLAINSCKQDKLEPVAKDGVAPGPVTNVSVENLHGSAKISYALPNDADLLYIRAVYTTKQGVVRETKVSRYNSNLTVVGFGDTDAYQVTLYAVDKSENASAPTMVTVHPLTPSVRLVRDSLVVSPDFGGINVKFVNATEESLAIVVLSNDSLKQFVPINTDYTSLKKGDFSTRGLPATPTKFGIFVRDRWGNLSDTLMVTVTPLFEQLLDRTKMKGIVLPTDAPLGYGGNIAGLFDGNVNDGFYHTGDASRMPQQFTFDMGVTAKLSRLVWFMRPSFFYTLHNPRVVEIWGSNNPNPDGSYDSSWTLLVSHTQIKPSGLPEGQLSQADIDAALAGETVTFPLNTPKVRYIRFRTLKNWSNGSYVNFYELMMYGDATN</sequence>
<evidence type="ECO:0000313" key="6">
    <source>
        <dbReference type="Proteomes" id="UP000321362"/>
    </source>
</evidence>
<evidence type="ECO:0000259" key="2">
    <source>
        <dbReference type="Pfam" id="PF16323"/>
    </source>
</evidence>
<reference evidence="5 6" key="1">
    <citation type="journal article" date="2013" name="J. Microbiol.">
        <title>Mucilaginibacter ginsenosidivorax sp. nov., with ginsenoside converting activity isolated from sediment.</title>
        <authorList>
            <person name="Kim J.K."/>
            <person name="Choi T.E."/>
            <person name="Liu Q.M."/>
            <person name="Park H.Y."/>
            <person name="Yi T.H."/>
            <person name="Yoon M.H."/>
            <person name="Kim S.C."/>
            <person name="Im W.T."/>
        </authorList>
    </citation>
    <scope>NUCLEOTIDE SEQUENCE [LARGE SCALE GENOMIC DNA]</scope>
    <source>
        <strain evidence="5 6">KHI28</strain>
    </source>
</reference>
<dbReference type="InterPro" id="IPR032527">
    <property type="entry name" value="DUF4959"/>
</dbReference>
<evidence type="ECO:0000259" key="4">
    <source>
        <dbReference type="Pfam" id="PF17166"/>
    </source>
</evidence>
<dbReference type="InterPro" id="IPR032164">
    <property type="entry name" value="DUF5000"/>
</dbReference>
<feature type="chain" id="PRO_5023051557" evidence="1">
    <location>
        <begin position="38"/>
        <end position="411"/>
    </location>
</feature>